<feature type="compositionally biased region" description="Polar residues" evidence="1">
    <location>
        <begin position="477"/>
        <end position="494"/>
    </location>
</feature>
<feature type="region of interest" description="Disordered" evidence="1">
    <location>
        <begin position="1"/>
        <end position="26"/>
    </location>
</feature>
<feature type="compositionally biased region" description="Basic and acidic residues" evidence="1">
    <location>
        <begin position="84"/>
        <end position="101"/>
    </location>
</feature>
<evidence type="ECO:0000259" key="4">
    <source>
        <dbReference type="Pfam" id="PF22883"/>
    </source>
</evidence>
<feature type="transmembrane region" description="Helical" evidence="2">
    <location>
        <begin position="668"/>
        <end position="688"/>
    </location>
</feature>
<dbReference type="InterPro" id="IPR042318">
    <property type="entry name" value="Consortin"/>
</dbReference>
<comment type="caution">
    <text evidence="5">The sequence shown here is derived from an EMBL/GenBank/DDBJ whole genome shotgun (WGS) entry which is preliminary data.</text>
</comment>
<dbReference type="GO" id="GO:0005802">
    <property type="term" value="C:trans-Golgi network"/>
    <property type="evidence" value="ECO:0007669"/>
    <property type="project" value="InterPro"/>
</dbReference>
<dbReference type="EMBL" id="WBNI01000851">
    <property type="protein sequence ID" value="NXD69875.1"/>
    <property type="molecule type" value="Genomic_DNA"/>
</dbReference>
<feature type="non-terminal residue" evidence="5">
    <location>
        <position position="727"/>
    </location>
</feature>
<dbReference type="GO" id="GO:0030133">
    <property type="term" value="C:transport vesicle"/>
    <property type="evidence" value="ECO:0007669"/>
    <property type="project" value="TreeGrafter"/>
</dbReference>
<feature type="compositionally biased region" description="Polar residues" evidence="1">
    <location>
        <begin position="395"/>
        <end position="404"/>
    </location>
</feature>
<dbReference type="Pfam" id="PF15281">
    <property type="entry name" value="Consortin_C"/>
    <property type="match status" value="1"/>
</dbReference>
<dbReference type="InterPro" id="IPR054132">
    <property type="entry name" value="Consortin_N"/>
</dbReference>
<keyword evidence="6" id="KW-1185">Reference proteome</keyword>
<feature type="region of interest" description="Disordered" evidence="1">
    <location>
        <begin position="472"/>
        <end position="506"/>
    </location>
</feature>
<evidence type="ECO:0000256" key="2">
    <source>
        <dbReference type="SAM" id="Phobius"/>
    </source>
</evidence>
<protein>
    <submittedName>
        <fullName evidence="5">CNST protein</fullName>
    </submittedName>
</protein>
<keyword evidence="2" id="KW-1133">Transmembrane helix</keyword>
<feature type="compositionally biased region" description="Basic and acidic residues" evidence="1">
    <location>
        <begin position="363"/>
        <end position="383"/>
    </location>
</feature>
<evidence type="ECO:0000256" key="1">
    <source>
        <dbReference type="SAM" id="MobiDB-lite"/>
    </source>
</evidence>
<dbReference type="GO" id="GO:0005886">
    <property type="term" value="C:plasma membrane"/>
    <property type="evidence" value="ECO:0007669"/>
    <property type="project" value="TreeGrafter"/>
</dbReference>
<feature type="domain" description="Consortin N-terminal" evidence="4">
    <location>
        <begin position="196"/>
        <end position="247"/>
    </location>
</feature>
<evidence type="ECO:0000313" key="5">
    <source>
        <dbReference type="EMBL" id="NXD69875.1"/>
    </source>
</evidence>
<feature type="region of interest" description="Disordered" evidence="1">
    <location>
        <begin position="68"/>
        <end position="145"/>
    </location>
</feature>
<keyword evidence="2" id="KW-0812">Transmembrane</keyword>
<sequence length="727" mass="80890">LSGSTSNALMDDREFPPNNLQIDSKDSLPAEYRVESLASHLVSSADENENQLDNDGNEVLTSTSIAMGQQERGEQDSINNNENIDTRDCTPSCKEETERRSVNVHMDPQLEEKPIAEKQPGGKRSPRSKRSSSKKSKGVPTVGTTAIKEENTLITDTDSVHSEGAVEANENFHQKEQKHTLQSLFSLLREEVEQMDSKILPLCLHQIAETYFQEEEYEKAMKFIQLERLYHEQLLANLSSIQEQWERKRKTAVPNPGTTLRNSAKDLSGEELEKLTRVCSSHQQKYYHILQLLAAGNTWESGCLLQLTESKSLKEREAAAFKSGTETCPGIGPKKEDQQLSTSSPGENKTERQMEAASLRVAAGKDHMEEQHCSADSTSEPHTRSTGTVGRPSSGCLSSGDASKDNSLQLRERLLFKDVKEIEGAAGEPEVKLSLEPMVDALVLTDADYMPTDLVPTDKDVQADRNLLRSKHAAGSSEITSGQLGHSDLKQQQEQPDDEKSSQDRIASNVCSGCSKVSENESTANSRVCKEIQRTAGEEEKVNNEEQEDLFLRFLNGNIIDTEESLANLENQEDFDTVPDISPERASYNSLEALSLDDSFSSLDELARRIEIAEIAPAEGLVSILKKRDDRDGKAIAEVQQRQTKRRVRFQEMEDTLDQDEVAGGSCILLVLLCIATVFVSIGGTALYCTFGDMESPVCTDFAANMDFYYTQILQRMEELKHWIAFS</sequence>
<dbReference type="InterPro" id="IPR028129">
    <property type="entry name" value="Consortin_C"/>
</dbReference>
<keyword evidence="2" id="KW-0472">Membrane</keyword>
<accession>A0A851XWR3</accession>
<feature type="region of interest" description="Disordered" evidence="1">
    <location>
        <begin position="318"/>
        <end position="404"/>
    </location>
</feature>
<feature type="compositionally biased region" description="Basic residues" evidence="1">
    <location>
        <begin position="124"/>
        <end position="137"/>
    </location>
</feature>
<dbReference type="Pfam" id="PF22883">
    <property type="entry name" value="Consortin_N"/>
    <property type="match status" value="1"/>
</dbReference>
<dbReference type="Proteomes" id="UP000637704">
    <property type="component" value="Unassembled WGS sequence"/>
</dbReference>
<dbReference type="GO" id="GO:0071253">
    <property type="term" value="F:connexin binding"/>
    <property type="evidence" value="ECO:0007669"/>
    <property type="project" value="InterPro"/>
</dbReference>
<gene>
    <name evidence="5" type="primary">Cnst</name>
    <name evidence="5" type="ORF">EOLROS_R12812</name>
</gene>
<dbReference type="PANTHER" id="PTHR28581:SF1">
    <property type="entry name" value="CONSORTIN"/>
    <property type="match status" value="1"/>
</dbReference>
<evidence type="ECO:0000313" key="6">
    <source>
        <dbReference type="Proteomes" id="UP000637704"/>
    </source>
</evidence>
<dbReference type="PANTHER" id="PTHR28581">
    <property type="entry name" value="CONSORTIN"/>
    <property type="match status" value="1"/>
</dbReference>
<feature type="domain" description="Consortin C-terminal" evidence="3">
    <location>
        <begin position="614"/>
        <end position="724"/>
    </location>
</feature>
<reference evidence="5" key="1">
    <citation type="submission" date="2019-09" db="EMBL/GenBank/DDBJ databases">
        <title>Bird 10,000 Genomes (B10K) Project - Family phase.</title>
        <authorList>
            <person name="Zhang G."/>
        </authorList>
    </citation>
    <scope>NUCLEOTIDE SEQUENCE</scope>
    <source>
        <strain evidence="5">B10K-DU-025-06</strain>
        <tissue evidence="5">Mixed tissue sample</tissue>
    </source>
</reference>
<organism evidence="5 6">
    <name type="scientific">Eolophus roseicapilla</name>
    <name type="common">Galah cockatoo</name>
    <name type="synonym">Cacatua roseicapilla</name>
    <dbReference type="NCBI Taxonomy" id="176039"/>
    <lineage>
        <taxon>Eukaryota</taxon>
        <taxon>Metazoa</taxon>
        <taxon>Chordata</taxon>
        <taxon>Craniata</taxon>
        <taxon>Vertebrata</taxon>
        <taxon>Euteleostomi</taxon>
        <taxon>Archelosauria</taxon>
        <taxon>Archosauria</taxon>
        <taxon>Dinosauria</taxon>
        <taxon>Saurischia</taxon>
        <taxon>Theropoda</taxon>
        <taxon>Coelurosauria</taxon>
        <taxon>Aves</taxon>
        <taxon>Neognathae</taxon>
        <taxon>Neoaves</taxon>
        <taxon>Telluraves</taxon>
        <taxon>Australaves</taxon>
        <taxon>Psittaciformes</taxon>
        <taxon>Cacatuidae</taxon>
        <taxon>Eolophus</taxon>
    </lineage>
</organism>
<dbReference type="GO" id="GO:0042998">
    <property type="term" value="P:positive regulation of Golgi to plasma membrane protein transport"/>
    <property type="evidence" value="ECO:0007669"/>
    <property type="project" value="InterPro"/>
</dbReference>
<proteinExistence type="predicted"/>
<dbReference type="AlphaFoldDB" id="A0A851XWR3"/>
<evidence type="ECO:0000259" key="3">
    <source>
        <dbReference type="Pfam" id="PF15281"/>
    </source>
</evidence>
<name>A0A851XWR3_EOLRO</name>
<feature type="non-terminal residue" evidence="5">
    <location>
        <position position="1"/>
    </location>
</feature>